<sequence>MGTQLLGRAAECEQLDRLVADVAGGTSRVLILRGDAGVGKSALLEHLLAKSDSYCRISVTGVQSEIEMAYSGLHQLCAPLLHHLDHLPAPQRTALATVFGLEDGPAPDPFLVGLATLSLLAEGAERTPVVCVVDDAHWLDRASAQVVAFVGRRLLAERIAIVCATRTDVLPGLPDTTIHGLGDVDARTLLRRSVPGGLDPAVRDQIIAESHGNPLALIELPRTWQQAGGYGFPGTGRIEPVAGRIEQSYTRRITTLPADTQLLVLVAAVEPLGDVVLLHAASDALGLDLAAATPAVDAGLLEIGGSVRFAHPLVRSAAYRVASVSDRRRAHRALAEAHPDPDRRAWHRAQAAAGPDEDVAAELERSAGRAQSRGGLAAAAAFRTRAAELTPDRRVRVRRAVDAAFAGVAAGAVDSARTLLATAAAGPLDERQQARTDLLRAQLAFVTSRGRGATPLLLAAARRLEPLDPPLARETYLDAMVTAWLGSRLSDVDPATVAEAVPRAPTETPVDFLLDAFIALTGDFADAVPACRAALAVLRDDDAPESHLRRLWEGTMLAIELWDDESWDVLSERHLRAARRVGALQELPFMLGGRAPLLMYRGELSAAWALAEENYAINEATGIPTAAYGAVCVAAARGDEPLARRLIAEAISAAEATDEGTGIALAECWHALLCNGLGQYDEALAAAVRSTENAHEVTIPAWALPELVEAATRHGSADVAVRALARLSERTLASGTDRALGVEARCRALVTGDEASFTAALTYLGRTRARADLARAHLVYGEWLRRESRRADAKQQLTTAFEMFAQFGMAAFAERARRELLAVGAAVRKRSDPQTSTELTVQEAQIARLAQDGLSNPEIGAHLFLSARTVEWHLRKVFGKLGITSRRQLRKIDLP</sequence>
<keyword evidence="1" id="KW-0547">Nucleotide-binding</keyword>
<dbReference type="GO" id="GO:0005524">
    <property type="term" value="F:ATP binding"/>
    <property type="evidence" value="ECO:0007669"/>
    <property type="project" value="UniProtKB-KW"/>
</dbReference>
<evidence type="ECO:0000259" key="4">
    <source>
        <dbReference type="PROSITE" id="PS50043"/>
    </source>
</evidence>
<dbReference type="InterPro" id="IPR036388">
    <property type="entry name" value="WH-like_DNA-bd_sf"/>
</dbReference>
<name>A0A545AKS1_9ACTN</name>
<dbReference type="RefSeq" id="WP_142707621.1">
    <property type="nucleotide sequence ID" value="NZ_VIRS01000021.1"/>
</dbReference>
<accession>A0A545AKS1</accession>
<evidence type="ECO:0000256" key="3">
    <source>
        <dbReference type="SAM" id="MobiDB-lite"/>
    </source>
</evidence>
<keyword evidence="6" id="KW-1185">Reference proteome</keyword>
<dbReference type="GO" id="GO:0006355">
    <property type="term" value="P:regulation of DNA-templated transcription"/>
    <property type="evidence" value="ECO:0007669"/>
    <property type="project" value="InterPro"/>
</dbReference>
<dbReference type="SMART" id="SM00421">
    <property type="entry name" value="HTH_LUXR"/>
    <property type="match status" value="1"/>
</dbReference>
<dbReference type="CDD" id="cd06170">
    <property type="entry name" value="LuxR_C_like"/>
    <property type="match status" value="1"/>
</dbReference>
<dbReference type="InterPro" id="IPR000792">
    <property type="entry name" value="Tscrpt_reg_LuxR_C"/>
</dbReference>
<dbReference type="PRINTS" id="PR00038">
    <property type="entry name" value="HTHLUXR"/>
</dbReference>
<dbReference type="GO" id="GO:0005737">
    <property type="term" value="C:cytoplasm"/>
    <property type="evidence" value="ECO:0007669"/>
    <property type="project" value="TreeGrafter"/>
</dbReference>
<feature type="compositionally biased region" description="Basic and acidic residues" evidence="3">
    <location>
        <begin position="334"/>
        <end position="344"/>
    </location>
</feature>
<gene>
    <name evidence="5" type="ORF">FL583_26875</name>
</gene>
<proteinExistence type="predicted"/>
<feature type="domain" description="HTH luxR-type" evidence="4">
    <location>
        <begin position="832"/>
        <end position="895"/>
    </location>
</feature>
<dbReference type="SUPFAM" id="SSF46894">
    <property type="entry name" value="C-terminal effector domain of the bipartite response regulators"/>
    <property type="match status" value="1"/>
</dbReference>
<dbReference type="PANTHER" id="PTHR16305">
    <property type="entry name" value="TESTICULAR SOLUBLE ADENYLYL CYCLASE"/>
    <property type="match status" value="1"/>
</dbReference>
<feature type="region of interest" description="Disordered" evidence="3">
    <location>
        <begin position="334"/>
        <end position="355"/>
    </location>
</feature>
<dbReference type="Gene3D" id="3.40.50.300">
    <property type="entry name" value="P-loop containing nucleotide triphosphate hydrolases"/>
    <property type="match status" value="1"/>
</dbReference>
<dbReference type="InterPro" id="IPR016032">
    <property type="entry name" value="Sig_transdc_resp-reg_C-effctor"/>
</dbReference>
<dbReference type="OrthoDB" id="3514764at2"/>
<comment type="caution">
    <text evidence="5">The sequence shown here is derived from an EMBL/GenBank/DDBJ whole genome shotgun (WGS) entry which is preliminary data.</text>
</comment>
<dbReference type="Pfam" id="PF00196">
    <property type="entry name" value="GerE"/>
    <property type="match status" value="1"/>
</dbReference>
<keyword evidence="2" id="KW-0067">ATP-binding</keyword>
<evidence type="ECO:0000256" key="2">
    <source>
        <dbReference type="ARBA" id="ARBA00022840"/>
    </source>
</evidence>
<dbReference type="InterPro" id="IPR041664">
    <property type="entry name" value="AAA_16"/>
</dbReference>
<evidence type="ECO:0000313" key="6">
    <source>
        <dbReference type="Proteomes" id="UP000317982"/>
    </source>
</evidence>
<dbReference type="EMBL" id="VIRS01000021">
    <property type="protein sequence ID" value="TQS41909.1"/>
    <property type="molecule type" value="Genomic_DNA"/>
</dbReference>
<dbReference type="Proteomes" id="UP000317982">
    <property type="component" value="Unassembled WGS sequence"/>
</dbReference>
<dbReference type="PROSITE" id="PS50043">
    <property type="entry name" value="HTH_LUXR_2"/>
    <property type="match status" value="1"/>
</dbReference>
<dbReference type="InParanoid" id="A0A545AKS1"/>
<dbReference type="AlphaFoldDB" id="A0A545AKS1"/>
<organism evidence="5 6">
    <name type="scientific">Cryptosporangium phraense</name>
    <dbReference type="NCBI Taxonomy" id="2593070"/>
    <lineage>
        <taxon>Bacteria</taxon>
        <taxon>Bacillati</taxon>
        <taxon>Actinomycetota</taxon>
        <taxon>Actinomycetes</taxon>
        <taxon>Cryptosporangiales</taxon>
        <taxon>Cryptosporangiaceae</taxon>
        <taxon>Cryptosporangium</taxon>
    </lineage>
</organism>
<dbReference type="SUPFAM" id="SSF52540">
    <property type="entry name" value="P-loop containing nucleoside triphosphate hydrolases"/>
    <property type="match status" value="1"/>
</dbReference>
<evidence type="ECO:0000313" key="5">
    <source>
        <dbReference type="EMBL" id="TQS41909.1"/>
    </source>
</evidence>
<dbReference type="GO" id="GO:0004016">
    <property type="term" value="F:adenylate cyclase activity"/>
    <property type="evidence" value="ECO:0007669"/>
    <property type="project" value="TreeGrafter"/>
</dbReference>
<dbReference type="PANTHER" id="PTHR16305:SF35">
    <property type="entry name" value="TRANSCRIPTIONAL ACTIVATOR DOMAIN"/>
    <property type="match status" value="1"/>
</dbReference>
<evidence type="ECO:0000256" key="1">
    <source>
        <dbReference type="ARBA" id="ARBA00022741"/>
    </source>
</evidence>
<dbReference type="Gene3D" id="1.10.10.10">
    <property type="entry name" value="Winged helix-like DNA-binding domain superfamily/Winged helix DNA-binding domain"/>
    <property type="match status" value="1"/>
</dbReference>
<protein>
    <submittedName>
        <fullName evidence="5">AAA family ATPase</fullName>
    </submittedName>
</protein>
<dbReference type="Pfam" id="PF13191">
    <property type="entry name" value="AAA_16"/>
    <property type="match status" value="1"/>
</dbReference>
<dbReference type="GO" id="GO:0003677">
    <property type="term" value="F:DNA binding"/>
    <property type="evidence" value="ECO:0007669"/>
    <property type="project" value="InterPro"/>
</dbReference>
<dbReference type="InterPro" id="IPR027417">
    <property type="entry name" value="P-loop_NTPase"/>
</dbReference>
<reference evidence="5 6" key="1">
    <citation type="submission" date="2019-07" db="EMBL/GenBank/DDBJ databases">
        <title>Cryptosporangium phraense sp. nov., isolated from plant litter.</title>
        <authorList>
            <person name="Suriyachadkun C."/>
        </authorList>
    </citation>
    <scope>NUCLEOTIDE SEQUENCE [LARGE SCALE GENOMIC DNA]</scope>
    <source>
        <strain evidence="5 6">A-T 5661</strain>
    </source>
</reference>